<evidence type="ECO:0000256" key="5">
    <source>
        <dbReference type="RuleBase" id="RU000418"/>
    </source>
</evidence>
<dbReference type="PROSITE" id="PS00296">
    <property type="entry name" value="CHAPERONINS_CPN60"/>
    <property type="match status" value="1"/>
</dbReference>
<feature type="chain" id="PRO_5027745417" evidence="6">
    <location>
        <begin position="20"/>
        <end position="612"/>
    </location>
</feature>
<dbReference type="Gene3D" id="3.30.260.10">
    <property type="entry name" value="TCP-1-like chaperonin intermediate domain"/>
    <property type="match status" value="1"/>
</dbReference>
<keyword evidence="6" id="KW-0732">Signal</keyword>
<proteinExistence type="inferred from homology"/>
<dbReference type="RefSeq" id="XP_020080677.1">
    <property type="nucleotide sequence ID" value="XM_020225088.1"/>
</dbReference>
<dbReference type="SUPFAM" id="SSF52029">
    <property type="entry name" value="GroEL apical domain-like"/>
    <property type="match status" value="1"/>
</dbReference>
<dbReference type="Gene3D" id="3.50.7.10">
    <property type="entry name" value="GroEL"/>
    <property type="match status" value="1"/>
</dbReference>
<evidence type="ECO:0000313" key="7">
    <source>
        <dbReference type="Proteomes" id="UP000515123"/>
    </source>
</evidence>
<dbReference type="GeneID" id="109704336"/>
<dbReference type="NCBIfam" id="NF009488">
    <property type="entry name" value="PRK12850.1"/>
    <property type="match status" value="1"/>
</dbReference>
<dbReference type="InterPro" id="IPR001844">
    <property type="entry name" value="Cpn60/GroEL"/>
</dbReference>
<dbReference type="PRINTS" id="PR00298">
    <property type="entry name" value="CHAPERONIN60"/>
</dbReference>
<evidence type="ECO:0000256" key="4">
    <source>
        <dbReference type="ARBA" id="ARBA00023186"/>
    </source>
</evidence>
<evidence type="ECO:0000256" key="1">
    <source>
        <dbReference type="ARBA" id="ARBA00006607"/>
    </source>
</evidence>
<dbReference type="FunFam" id="3.50.7.10:FF:000001">
    <property type="entry name" value="60 kDa chaperonin"/>
    <property type="match status" value="1"/>
</dbReference>
<reference evidence="7" key="1">
    <citation type="journal article" date="2015" name="Nat. Genet.">
        <title>The pineapple genome and the evolution of CAM photosynthesis.</title>
        <authorList>
            <person name="Ming R."/>
            <person name="VanBuren R."/>
            <person name="Wai C.M."/>
            <person name="Tang H."/>
            <person name="Schatz M.C."/>
            <person name="Bowers J.E."/>
            <person name="Lyons E."/>
            <person name="Wang M.L."/>
            <person name="Chen J."/>
            <person name="Biggers E."/>
            <person name="Zhang J."/>
            <person name="Huang L."/>
            <person name="Zhang L."/>
            <person name="Miao W."/>
            <person name="Zhang J."/>
            <person name="Ye Z."/>
            <person name="Miao C."/>
            <person name="Lin Z."/>
            <person name="Wang H."/>
            <person name="Zhou H."/>
            <person name="Yim W.C."/>
            <person name="Priest H.D."/>
            <person name="Zheng C."/>
            <person name="Woodhouse M."/>
            <person name="Edger P.P."/>
            <person name="Guyot R."/>
            <person name="Guo H.B."/>
            <person name="Guo H."/>
            <person name="Zheng G."/>
            <person name="Singh R."/>
            <person name="Sharma A."/>
            <person name="Min X."/>
            <person name="Zheng Y."/>
            <person name="Lee H."/>
            <person name="Gurtowski J."/>
            <person name="Sedlazeck F.J."/>
            <person name="Harkess A."/>
            <person name="McKain M.R."/>
            <person name="Liao Z."/>
            <person name="Fang J."/>
            <person name="Liu J."/>
            <person name="Zhang X."/>
            <person name="Zhang Q."/>
            <person name="Hu W."/>
            <person name="Qin Y."/>
            <person name="Wang K."/>
            <person name="Chen L.Y."/>
            <person name="Shirley N."/>
            <person name="Lin Y.R."/>
            <person name="Liu L.Y."/>
            <person name="Hernandez A.G."/>
            <person name="Wright C.L."/>
            <person name="Bulone V."/>
            <person name="Tuskan G.A."/>
            <person name="Heath K."/>
            <person name="Zee F."/>
            <person name="Moore P.H."/>
            <person name="Sunkar R."/>
            <person name="Leebens-Mack J.H."/>
            <person name="Mockler T."/>
            <person name="Bennetzen J.L."/>
            <person name="Freeling M."/>
            <person name="Sankoff D."/>
            <person name="Paterson A.H."/>
            <person name="Zhu X."/>
            <person name="Yang X."/>
            <person name="Smith J.A."/>
            <person name="Cushman J.C."/>
            <person name="Paull R.E."/>
            <person name="Yu Q."/>
        </authorList>
    </citation>
    <scope>NUCLEOTIDE SEQUENCE [LARGE SCALE GENOMIC DNA]</scope>
    <source>
        <strain evidence="7">cv. F153</strain>
    </source>
</reference>
<dbReference type="OrthoDB" id="1733909at2759"/>
<protein>
    <submittedName>
        <fullName evidence="8">RuBisCO large subunit-binding protein subunit alpha-like isoform X1</fullName>
    </submittedName>
</protein>
<dbReference type="Gene3D" id="1.10.560.10">
    <property type="entry name" value="GroEL-like equatorial domain"/>
    <property type="match status" value="1"/>
</dbReference>
<dbReference type="InterPro" id="IPR002423">
    <property type="entry name" value="Cpn60/GroEL/TCP-1"/>
</dbReference>
<dbReference type="GO" id="GO:0042026">
    <property type="term" value="P:protein refolding"/>
    <property type="evidence" value="ECO:0007669"/>
    <property type="project" value="InterPro"/>
</dbReference>
<dbReference type="NCBIfam" id="NF000592">
    <property type="entry name" value="PRK00013.1"/>
    <property type="match status" value="1"/>
</dbReference>
<dbReference type="NCBIfam" id="NF009489">
    <property type="entry name" value="PRK12851.1"/>
    <property type="match status" value="1"/>
</dbReference>
<keyword evidence="2" id="KW-0547">Nucleotide-binding</keyword>
<accession>A0A6P5EC04</accession>
<dbReference type="InterPro" id="IPR027409">
    <property type="entry name" value="GroEL-like_apical_dom_sf"/>
</dbReference>
<evidence type="ECO:0000313" key="8">
    <source>
        <dbReference type="RefSeq" id="XP_020080677.1"/>
    </source>
</evidence>
<evidence type="ECO:0000256" key="6">
    <source>
        <dbReference type="SAM" id="SignalP"/>
    </source>
</evidence>
<dbReference type="PANTHER" id="PTHR45633">
    <property type="entry name" value="60 KDA HEAT SHOCK PROTEIN, MITOCHONDRIAL"/>
    <property type="match status" value="1"/>
</dbReference>
<dbReference type="Proteomes" id="UP000515123">
    <property type="component" value="Unplaced"/>
</dbReference>
<evidence type="ECO:0000256" key="3">
    <source>
        <dbReference type="ARBA" id="ARBA00022840"/>
    </source>
</evidence>
<evidence type="ECO:0000256" key="2">
    <source>
        <dbReference type="ARBA" id="ARBA00022741"/>
    </source>
</evidence>
<dbReference type="NCBIfam" id="TIGR02348">
    <property type="entry name" value="GroEL"/>
    <property type="match status" value="1"/>
</dbReference>
<dbReference type="GO" id="GO:0005524">
    <property type="term" value="F:ATP binding"/>
    <property type="evidence" value="ECO:0007669"/>
    <property type="project" value="UniProtKB-KW"/>
</dbReference>
<gene>
    <name evidence="8" type="primary">LOC109704336</name>
</gene>
<dbReference type="InterPro" id="IPR027413">
    <property type="entry name" value="GROEL-like_equatorial_sf"/>
</dbReference>
<dbReference type="InterPro" id="IPR018370">
    <property type="entry name" value="Chaperonin_Cpn60_CS"/>
</dbReference>
<name>A0A6P5EC04_ANACO</name>
<dbReference type="SUPFAM" id="SSF54849">
    <property type="entry name" value="GroEL-intermediate domain like"/>
    <property type="match status" value="2"/>
</dbReference>
<dbReference type="AlphaFoldDB" id="A0A6P5EC04"/>
<feature type="signal peptide" evidence="6">
    <location>
        <begin position="1"/>
        <end position="19"/>
    </location>
</feature>
<dbReference type="InterPro" id="IPR027410">
    <property type="entry name" value="TCP-1-like_intermed_sf"/>
</dbReference>
<keyword evidence="7" id="KW-1185">Reference proteome</keyword>
<dbReference type="GO" id="GO:0140662">
    <property type="term" value="F:ATP-dependent protein folding chaperone"/>
    <property type="evidence" value="ECO:0007669"/>
    <property type="project" value="InterPro"/>
</dbReference>
<dbReference type="NCBIfam" id="NF009487">
    <property type="entry name" value="PRK12849.1"/>
    <property type="match status" value="1"/>
</dbReference>
<comment type="similarity">
    <text evidence="1 5">Belongs to the chaperonin (HSP60) family.</text>
</comment>
<organism evidence="7 8">
    <name type="scientific">Ananas comosus</name>
    <name type="common">Pineapple</name>
    <name type="synonym">Ananas ananas</name>
    <dbReference type="NCBI Taxonomy" id="4615"/>
    <lineage>
        <taxon>Eukaryota</taxon>
        <taxon>Viridiplantae</taxon>
        <taxon>Streptophyta</taxon>
        <taxon>Embryophyta</taxon>
        <taxon>Tracheophyta</taxon>
        <taxon>Spermatophyta</taxon>
        <taxon>Magnoliopsida</taxon>
        <taxon>Liliopsida</taxon>
        <taxon>Poales</taxon>
        <taxon>Bromeliaceae</taxon>
        <taxon>Bromelioideae</taxon>
        <taxon>Ananas</taxon>
    </lineage>
</organism>
<dbReference type="SUPFAM" id="SSF48592">
    <property type="entry name" value="GroEL equatorial domain-like"/>
    <property type="match status" value="1"/>
</dbReference>
<dbReference type="CDD" id="cd03344">
    <property type="entry name" value="GroEL"/>
    <property type="match status" value="1"/>
</dbReference>
<sequence>MALSLSSSLVLSLFYPSSPQTLSFTVRSGMPNWVRVASKSRSLGTNFTRGYGLGSCVASKRRSLGGNFTVRAGPKRISFGDECKRGLLAGIDKLADAVSITLGPKGRNVVIDEPGVPKVINDGVTIARAIELSDAVENAGAMLLQEVASKTNDSAGDGTTTAIILAREMIKLGLLAVATGANPVSLKKGIDKAVNELIKILRSKSVPVSGKEDIKAVAAISAGNDQFIGDLIAEAVEKIGRDGVISIESSSSFDTLIEVQEGMKIDKGYISPHFITNQDKSIVEFQNAKVLVTDQKITNIKSLVPLLEKTTQLSVPLLIISEDISSEVLATLVLNKLRGVLNVAAIKCPGFGEGKKALLQDIALMTGADFLASDLGLTLESVTSDQLGIAQKITITSNSTTIVADPIMKEEIKARISQIKKDISDTDSAYLSRKLSERVAKLSSGVAVIKVGAPTEAELEDRKLRIEDAKNATFAAIDEGIAPGGGATFVHLSKQIPQIKDLIDDPDEKIGVDIVGKALLTPAMTIAHNAGLDGSAVVEKLLSSEWLIGYNAMTNMYENLLQSGIIDPARVSRCALQNAASITGMILMTQAIMVDKVKKPAPPFPLVPGITP</sequence>
<keyword evidence="3" id="KW-0067">ATP-binding</keyword>
<reference evidence="8" key="2">
    <citation type="submission" date="2025-08" db="UniProtKB">
        <authorList>
            <consortium name="RefSeq"/>
        </authorList>
    </citation>
    <scope>IDENTIFICATION</scope>
    <source>
        <tissue evidence="8">Leaf</tissue>
    </source>
</reference>
<dbReference type="Pfam" id="PF00118">
    <property type="entry name" value="Cpn60_TCP1"/>
    <property type="match status" value="1"/>
</dbReference>
<keyword evidence="4" id="KW-0143">Chaperone</keyword>